<dbReference type="HOGENOM" id="CLU_184635_0_0_1"/>
<accession>W7I8X4</accession>
<dbReference type="EMBL" id="KI966371">
    <property type="protein sequence ID" value="EWC48768.1"/>
    <property type="molecule type" value="Genomic_DNA"/>
</dbReference>
<gene>
    <name evidence="2" type="ORF">DRE_00073</name>
</gene>
<evidence type="ECO:0000256" key="1">
    <source>
        <dbReference type="SAM" id="SignalP"/>
    </source>
</evidence>
<reference evidence="2 3" key="1">
    <citation type="submission" date="2013-05" db="EMBL/GenBank/DDBJ databases">
        <title>Drechslerella stenobrocha genome reveals carnivorous origination and mechanical trapping mechanism of predatory fungi.</title>
        <authorList>
            <person name="Liu X."/>
            <person name="Zhang W."/>
            <person name="Liu K."/>
        </authorList>
    </citation>
    <scope>NUCLEOTIDE SEQUENCE [LARGE SCALE GENOMIC DNA]</scope>
    <source>
        <strain evidence="2 3">248</strain>
    </source>
</reference>
<evidence type="ECO:0000313" key="2">
    <source>
        <dbReference type="EMBL" id="EWC48768.1"/>
    </source>
</evidence>
<dbReference type="AlphaFoldDB" id="W7I8X4"/>
<feature type="chain" id="PRO_5004893381" evidence="1">
    <location>
        <begin position="19"/>
        <end position="92"/>
    </location>
</feature>
<keyword evidence="3" id="KW-1185">Reference proteome</keyword>
<sequence>MQFTAIFLTLTAAASVLAAPVPIGPVAIAGGIVAGAGAVCAFQGNQCQAIGDNVRNTIGDAVDKVDQALPEGPGFAETVGNAISSVMGASKV</sequence>
<dbReference type="Proteomes" id="UP000024837">
    <property type="component" value="Unassembled WGS sequence"/>
</dbReference>
<keyword evidence="1" id="KW-0732">Signal</keyword>
<protein>
    <submittedName>
        <fullName evidence="2">Uncharacterized protein</fullName>
    </submittedName>
</protein>
<proteinExistence type="predicted"/>
<name>W7I8X4_9PEZI</name>
<organism evidence="2 3">
    <name type="scientific">Drechslerella stenobrocha 248</name>
    <dbReference type="NCBI Taxonomy" id="1043628"/>
    <lineage>
        <taxon>Eukaryota</taxon>
        <taxon>Fungi</taxon>
        <taxon>Dikarya</taxon>
        <taxon>Ascomycota</taxon>
        <taxon>Pezizomycotina</taxon>
        <taxon>Orbiliomycetes</taxon>
        <taxon>Orbiliales</taxon>
        <taxon>Orbiliaceae</taxon>
        <taxon>Drechslerella</taxon>
    </lineage>
</organism>
<evidence type="ECO:0000313" key="3">
    <source>
        <dbReference type="Proteomes" id="UP000024837"/>
    </source>
</evidence>
<feature type="signal peptide" evidence="1">
    <location>
        <begin position="1"/>
        <end position="18"/>
    </location>
</feature>
<dbReference type="OrthoDB" id="5317117at2759"/>